<dbReference type="EMBL" id="QLTK01000001">
    <property type="protein sequence ID" value="RAS38674.1"/>
    <property type="molecule type" value="Genomic_DNA"/>
</dbReference>
<evidence type="ECO:0000256" key="3">
    <source>
        <dbReference type="ARBA" id="ARBA00022801"/>
    </source>
</evidence>
<dbReference type="PANTHER" id="PTHR20842">
    <property type="entry name" value="PROTEASE S51 ALPHA-ASPARTYL DIPEPTIDASE"/>
    <property type="match status" value="1"/>
</dbReference>
<dbReference type="Proteomes" id="UP000248918">
    <property type="component" value="Unassembled WGS sequence"/>
</dbReference>
<evidence type="ECO:0000313" key="5">
    <source>
        <dbReference type="EMBL" id="RAS38674.1"/>
    </source>
</evidence>
<dbReference type="InterPro" id="IPR005320">
    <property type="entry name" value="Peptidase_S51"/>
</dbReference>
<organism evidence="5 6">
    <name type="scientific">Paraburkholderia bryophila</name>
    <dbReference type="NCBI Taxonomy" id="420952"/>
    <lineage>
        <taxon>Bacteria</taxon>
        <taxon>Pseudomonadati</taxon>
        <taxon>Pseudomonadota</taxon>
        <taxon>Betaproteobacteria</taxon>
        <taxon>Burkholderiales</taxon>
        <taxon>Burkholderiaceae</taxon>
        <taxon>Paraburkholderia</taxon>
    </lineage>
</organism>
<sequence>MGNNSQSRWRAAYPVGKQIVQNAFESRMYPCRKLALYSDQDFPANEELDARLLRLIGRPQPKIGYIPAASDPERIYFRRKADYYAGIGADLVVYVDPGQDTSETEWSTLLSCDAIHLSGGNTFLFLSWLQRRNALPLLTRYVSEGGVLIGVSAGAILMTPSVNSARLCGDTRDERLMDNAGLGLVDFHIWPHFDSAIVTRDQSKWLSTIPNLYACPDGSGIIVDGTEIELFGQVHRFDSGAVRSAPLED</sequence>
<dbReference type="AlphaFoldDB" id="A0A329D308"/>
<dbReference type="Pfam" id="PF03575">
    <property type="entry name" value="Peptidase_S51"/>
    <property type="match status" value="1"/>
</dbReference>
<keyword evidence="3" id="KW-0378">Hydrolase</keyword>
<gene>
    <name evidence="5" type="ORF">BX591_1013</name>
</gene>
<protein>
    <submittedName>
        <fullName evidence="5">Dipeptidase E</fullName>
    </submittedName>
</protein>
<dbReference type="SUPFAM" id="SSF52317">
    <property type="entry name" value="Class I glutamine amidotransferase-like"/>
    <property type="match status" value="1"/>
</dbReference>
<evidence type="ECO:0000313" key="6">
    <source>
        <dbReference type="Proteomes" id="UP000248918"/>
    </source>
</evidence>
<dbReference type="GO" id="GO:0006508">
    <property type="term" value="P:proteolysis"/>
    <property type="evidence" value="ECO:0007669"/>
    <property type="project" value="UniProtKB-KW"/>
</dbReference>
<dbReference type="GO" id="GO:0008236">
    <property type="term" value="F:serine-type peptidase activity"/>
    <property type="evidence" value="ECO:0007669"/>
    <property type="project" value="UniProtKB-KW"/>
</dbReference>
<dbReference type="OrthoDB" id="3373764at2"/>
<evidence type="ECO:0000256" key="1">
    <source>
        <dbReference type="ARBA" id="ARBA00006534"/>
    </source>
</evidence>
<dbReference type="PANTHER" id="PTHR20842:SF0">
    <property type="entry name" value="ALPHA-ASPARTYL DIPEPTIDASE"/>
    <property type="match status" value="1"/>
</dbReference>
<dbReference type="Gene3D" id="3.40.50.880">
    <property type="match status" value="1"/>
</dbReference>
<evidence type="ECO:0000256" key="2">
    <source>
        <dbReference type="ARBA" id="ARBA00022670"/>
    </source>
</evidence>
<name>A0A329D308_9BURK</name>
<proteinExistence type="inferred from homology"/>
<keyword evidence="2" id="KW-0645">Protease</keyword>
<dbReference type="InterPro" id="IPR029062">
    <property type="entry name" value="Class_I_gatase-like"/>
</dbReference>
<keyword evidence="4" id="KW-0720">Serine protease</keyword>
<dbReference type="RefSeq" id="WP_111928731.1">
    <property type="nucleotide sequence ID" value="NZ_CADFFP010000004.1"/>
</dbReference>
<reference evidence="5 6" key="1">
    <citation type="submission" date="2018-06" db="EMBL/GenBank/DDBJ databases">
        <title>Genomic Encyclopedia of Type Strains, Phase III (KMG-III): the genomes of soil and plant-associated and newly described type strains.</title>
        <authorList>
            <person name="Whitman W."/>
        </authorList>
    </citation>
    <scope>NUCLEOTIDE SEQUENCE [LARGE SCALE GENOMIC DNA]</scope>
    <source>
        <strain evidence="5 6">LMG 23644</strain>
    </source>
</reference>
<dbReference type="CDD" id="cd03129">
    <property type="entry name" value="GAT1_Peptidase_E_like"/>
    <property type="match status" value="1"/>
</dbReference>
<comment type="similarity">
    <text evidence="1">Belongs to the peptidase S51 family.</text>
</comment>
<accession>A0A329D308</accession>
<evidence type="ECO:0000256" key="4">
    <source>
        <dbReference type="ARBA" id="ARBA00022825"/>
    </source>
</evidence>
<comment type="caution">
    <text evidence="5">The sequence shown here is derived from an EMBL/GenBank/DDBJ whole genome shotgun (WGS) entry which is preliminary data.</text>
</comment>